<gene>
    <name evidence="1" type="ORF">Aconfl_41440</name>
</gene>
<comment type="caution">
    <text evidence="1">The sequence shown here is derived from an EMBL/GenBank/DDBJ whole genome shotgun (WGS) entry which is preliminary data.</text>
</comment>
<sequence length="83" mass="9368">MNLGKAFQLIFSAKCNMGQNQPKLLRIESFPNKLNSYGFYRIPKQSQLNSFQVGLEKPTCPEAEMKANIPDLADTGLLQFSEK</sequence>
<dbReference type="Proteomes" id="UP001338309">
    <property type="component" value="Unassembled WGS sequence"/>
</dbReference>
<name>A0ABQ6PU50_9BACT</name>
<reference evidence="1 2" key="1">
    <citation type="submission" date="2023-08" db="EMBL/GenBank/DDBJ databases">
        <title>Draft genome sequence of Algoriphagus confluentis.</title>
        <authorList>
            <person name="Takatani N."/>
            <person name="Hosokawa M."/>
            <person name="Sawabe T."/>
        </authorList>
    </citation>
    <scope>NUCLEOTIDE SEQUENCE [LARGE SCALE GENOMIC DNA]</scope>
    <source>
        <strain evidence="1 2">NBRC 111222</strain>
    </source>
</reference>
<evidence type="ECO:0000313" key="2">
    <source>
        <dbReference type="Proteomes" id="UP001338309"/>
    </source>
</evidence>
<dbReference type="EMBL" id="BTPD01000020">
    <property type="protein sequence ID" value="GMQ31499.1"/>
    <property type="molecule type" value="Genomic_DNA"/>
</dbReference>
<evidence type="ECO:0000313" key="1">
    <source>
        <dbReference type="EMBL" id="GMQ31499.1"/>
    </source>
</evidence>
<protein>
    <submittedName>
        <fullName evidence="1">Uncharacterized protein</fullName>
    </submittedName>
</protein>
<proteinExistence type="predicted"/>
<organism evidence="1 2">
    <name type="scientific">Algoriphagus confluentis</name>
    <dbReference type="NCBI Taxonomy" id="1697556"/>
    <lineage>
        <taxon>Bacteria</taxon>
        <taxon>Pseudomonadati</taxon>
        <taxon>Bacteroidota</taxon>
        <taxon>Cytophagia</taxon>
        <taxon>Cytophagales</taxon>
        <taxon>Cyclobacteriaceae</taxon>
        <taxon>Algoriphagus</taxon>
    </lineage>
</organism>
<accession>A0ABQ6PU50</accession>
<keyword evidence="2" id="KW-1185">Reference proteome</keyword>